<feature type="region of interest" description="Disordered" evidence="1">
    <location>
        <begin position="95"/>
        <end position="122"/>
    </location>
</feature>
<name>A0A9P6CNK1_9AGAR</name>
<organism evidence="2 3">
    <name type="scientific">Pholiota conissans</name>
    <dbReference type="NCBI Taxonomy" id="109636"/>
    <lineage>
        <taxon>Eukaryota</taxon>
        <taxon>Fungi</taxon>
        <taxon>Dikarya</taxon>
        <taxon>Basidiomycota</taxon>
        <taxon>Agaricomycotina</taxon>
        <taxon>Agaricomycetes</taxon>
        <taxon>Agaricomycetidae</taxon>
        <taxon>Agaricales</taxon>
        <taxon>Agaricineae</taxon>
        <taxon>Strophariaceae</taxon>
        <taxon>Pholiota</taxon>
    </lineage>
</organism>
<feature type="compositionally biased region" description="Pro residues" evidence="1">
    <location>
        <begin position="96"/>
        <end position="105"/>
    </location>
</feature>
<proteinExistence type="predicted"/>
<comment type="caution">
    <text evidence="2">The sequence shown here is derived from an EMBL/GenBank/DDBJ whole genome shotgun (WGS) entry which is preliminary data.</text>
</comment>
<dbReference type="AlphaFoldDB" id="A0A9P6CNK1"/>
<accession>A0A9P6CNK1</accession>
<dbReference type="Proteomes" id="UP000807469">
    <property type="component" value="Unassembled WGS sequence"/>
</dbReference>
<evidence type="ECO:0000313" key="3">
    <source>
        <dbReference type="Proteomes" id="UP000807469"/>
    </source>
</evidence>
<keyword evidence="3" id="KW-1185">Reference proteome</keyword>
<reference evidence="2" key="1">
    <citation type="submission" date="2020-11" db="EMBL/GenBank/DDBJ databases">
        <authorList>
            <consortium name="DOE Joint Genome Institute"/>
            <person name="Ahrendt S."/>
            <person name="Riley R."/>
            <person name="Andreopoulos W."/>
            <person name="Labutti K."/>
            <person name="Pangilinan J."/>
            <person name="Ruiz-Duenas F.J."/>
            <person name="Barrasa J.M."/>
            <person name="Sanchez-Garcia M."/>
            <person name="Camarero S."/>
            <person name="Miyauchi S."/>
            <person name="Serrano A."/>
            <person name="Linde D."/>
            <person name="Babiker R."/>
            <person name="Drula E."/>
            <person name="Ayuso-Fernandez I."/>
            <person name="Pacheco R."/>
            <person name="Padilla G."/>
            <person name="Ferreira P."/>
            <person name="Barriuso J."/>
            <person name="Kellner H."/>
            <person name="Castanera R."/>
            <person name="Alfaro M."/>
            <person name="Ramirez L."/>
            <person name="Pisabarro A.G."/>
            <person name="Kuo A."/>
            <person name="Tritt A."/>
            <person name="Lipzen A."/>
            <person name="He G."/>
            <person name="Yan M."/>
            <person name="Ng V."/>
            <person name="Cullen D."/>
            <person name="Martin F."/>
            <person name="Rosso M.-N."/>
            <person name="Henrissat B."/>
            <person name="Hibbett D."/>
            <person name="Martinez A.T."/>
            <person name="Grigoriev I.V."/>
        </authorList>
    </citation>
    <scope>NUCLEOTIDE SEQUENCE</scope>
    <source>
        <strain evidence="2">CIRM-BRFM 674</strain>
    </source>
</reference>
<evidence type="ECO:0000256" key="1">
    <source>
        <dbReference type="SAM" id="MobiDB-lite"/>
    </source>
</evidence>
<sequence length="188" mass="20440">MTTTPTNEHSQRTHACLVYHVEHWYYSKSSFFWVLSVSYPELTQKPPLALAACSIDDMVLKANTTLGRWLAVLSVPPVNPVLHIAAVHTCTSLTPNPTPPLPPSTAQPSPIHKGQGSDRYHQSQSDWFGRLFCYVESSSTSKTSIATAVSTVATPRMTVNGTDTSKATPGMMEVGCADDRRGKAVEGH</sequence>
<protein>
    <submittedName>
        <fullName evidence="2">Uncharacterized protein</fullName>
    </submittedName>
</protein>
<evidence type="ECO:0000313" key="2">
    <source>
        <dbReference type="EMBL" id="KAF9472942.1"/>
    </source>
</evidence>
<dbReference type="EMBL" id="MU155484">
    <property type="protein sequence ID" value="KAF9472942.1"/>
    <property type="molecule type" value="Genomic_DNA"/>
</dbReference>
<gene>
    <name evidence="2" type="ORF">BDN70DRAFT_997910</name>
</gene>